<name>A0ABY4P5Y1_9PSEU</name>
<dbReference type="Proteomes" id="UP000830158">
    <property type="component" value="Chromosome"/>
</dbReference>
<dbReference type="Gene3D" id="1.10.10.60">
    <property type="entry name" value="Homeodomain-like"/>
    <property type="match status" value="1"/>
</dbReference>
<reference evidence="1" key="1">
    <citation type="submission" date="2022-01" db="EMBL/GenBank/DDBJ databases">
        <title>PSI-footprinting approach for the identification of protein synthesis inhibitor producers.</title>
        <authorList>
            <person name="Handel F."/>
            <person name="Kulik A."/>
            <person name="Wex K.W."/>
            <person name="Berscheid A."/>
            <person name="Saur J.S."/>
            <person name="Winkler A."/>
            <person name="Wibberg D."/>
            <person name="Kalinowski J."/>
            <person name="Broetz-Oesterhelt H."/>
            <person name="Mast Y."/>
        </authorList>
    </citation>
    <scope>NUCLEOTIDE SEQUENCE</scope>
    <source>
        <strain evidence="1">KNN 49.3e</strain>
    </source>
</reference>
<dbReference type="InterPro" id="IPR009057">
    <property type="entry name" value="Homeodomain-like_sf"/>
</dbReference>
<organism evidence="1 2">
    <name type="scientific">Amycolatopsis thermalba</name>
    <dbReference type="NCBI Taxonomy" id="944492"/>
    <lineage>
        <taxon>Bacteria</taxon>
        <taxon>Bacillati</taxon>
        <taxon>Actinomycetota</taxon>
        <taxon>Actinomycetes</taxon>
        <taxon>Pseudonocardiales</taxon>
        <taxon>Pseudonocardiaceae</taxon>
        <taxon>Amycolatopsis</taxon>
    </lineage>
</organism>
<proteinExistence type="predicted"/>
<protein>
    <submittedName>
        <fullName evidence="1">TetR/AcrR family transcriptional regulator</fullName>
    </submittedName>
</protein>
<evidence type="ECO:0000313" key="2">
    <source>
        <dbReference type="Proteomes" id="UP000830158"/>
    </source>
</evidence>
<dbReference type="EMBL" id="CP091196">
    <property type="protein sequence ID" value="UQS27647.1"/>
    <property type="molecule type" value="Genomic_DNA"/>
</dbReference>
<accession>A0ABY4P5Y1</accession>
<sequence>MRSYEGVSIGDPTEAMGIRSGSLYAGFGDKKSLFEEVVEAYGRSPVGGFAGAALREEPTA</sequence>
<evidence type="ECO:0000313" key="1">
    <source>
        <dbReference type="EMBL" id="UQS27647.1"/>
    </source>
</evidence>
<dbReference type="SUPFAM" id="SSF46689">
    <property type="entry name" value="Homeodomain-like"/>
    <property type="match status" value="1"/>
</dbReference>
<gene>
    <name evidence="1" type="ORF">L1857_35035</name>
</gene>
<keyword evidence="2" id="KW-1185">Reference proteome</keyword>